<dbReference type="AlphaFoldDB" id="A0A1A3BCT2"/>
<keyword evidence="2" id="KW-0812">Transmembrane</keyword>
<proteinExistence type="predicted"/>
<feature type="transmembrane region" description="Helical" evidence="2">
    <location>
        <begin position="55"/>
        <end position="77"/>
    </location>
</feature>
<feature type="domain" description="DUF732" evidence="3">
    <location>
        <begin position="112"/>
        <end position="182"/>
    </location>
</feature>
<dbReference type="eggNOG" id="ENOG5031HVF">
    <property type="taxonomic scope" value="Bacteria"/>
</dbReference>
<keyword evidence="2" id="KW-1133">Transmembrane helix</keyword>
<feature type="region of interest" description="Disordered" evidence="1">
    <location>
        <begin position="1"/>
        <end position="25"/>
    </location>
</feature>
<organism evidence="4 5">
    <name type="scientific">Mycobacterium asiaticum</name>
    <dbReference type="NCBI Taxonomy" id="1790"/>
    <lineage>
        <taxon>Bacteria</taxon>
        <taxon>Bacillati</taxon>
        <taxon>Actinomycetota</taxon>
        <taxon>Actinomycetes</taxon>
        <taxon>Mycobacteriales</taxon>
        <taxon>Mycobacteriaceae</taxon>
        <taxon>Mycobacterium</taxon>
    </lineage>
</organism>
<evidence type="ECO:0000313" key="4">
    <source>
        <dbReference type="EMBL" id="OBI72735.1"/>
    </source>
</evidence>
<dbReference type="Pfam" id="PF05305">
    <property type="entry name" value="DUF732"/>
    <property type="match status" value="1"/>
</dbReference>
<dbReference type="OrthoDB" id="4729390at2"/>
<protein>
    <recommendedName>
        <fullName evidence="3">DUF732 domain-containing protein</fullName>
    </recommendedName>
</protein>
<reference evidence="4 5" key="1">
    <citation type="submission" date="2016-06" db="EMBL/GenBank/DDBJ databases">
        <authorList>
            <person name="Kjaerup R.B."/>
            <person name="Dalgaard T.S."/>
            <person name="Juul-Madsen H.R."/>
        </authorList>
    </citation>
    <scope>NUCLEOTIDE SEQUENCE [LARGE SCALE GENOMIC DNA]</scope>
    <source>
        <strain evidence="4 5">1081914.2</strain>
    </source>
</reference>
<sequence length="190" mass="20041">MTHMSDPEESGNLAWSRGNDVPAVTNMPAEADDRQQAAGAPADIDQTWLTAWSRAAALLLTCLALAIVIVVVGWVMATDNKSNNASQPAGTTAASSRASATTTTTVSSTPDQDNRYIAALNEKGIEFANPDVAVHNGKTVCQNLDAGMTVQQITAQFQQDSPDFAANANDFVAVSVRAYCTQYSKLVAAF</sequence>
<feature type="region of interest" description="Disordered" evidence="1">
    <location>
        <begin position="81"/>
        <end position="109"/>
    </location>
</feature>
<evidence type="ECO:0000259" key="3">
    <source>
        <dbReference type="Pfam" id="PF05305"/>
    </source>
</evidence>
<evidence type="ECO:0000256" key="1">
    <source>
        <dbReference type="SAM" id="MobiDB-lite"/>
    </source>
</evidence>
<name>A0A1A3BCT2_MYCAS</name>
<comment type="caution">
    <text evidence="4">The sequence shown here is derived from an EMBL/GenBank/DDBJ whole genome shotgun (WGS) entry which is preliminary data.</text>
</comment>
<dbReference type="InterPro" id="IPR007969">
    <property type="entry name" value="DUF732"/>
</dbReference>
<dbReference type="EMBL" id="LZKQ01000331">
    <property type="protein sequence ID" value="OBI72735.1"/>
    <property type="molecule type" value="Genomic_DNA"/>
</dbReference>
<evidence type="ECO:0000313" key="5">
    <source>
        <dbReference type="Proteomes" id="UP000093795"/>
    </source>
</evidence>
<keyword evidence="2" id="KW-0472">Membrane</keyword>
<dbReference type="Proteomes" id="UP000093795">
    <property type="component" value="Unassembled WGS sequence"/>
</dbReference>
<accession>A0A1A3BCT2</accession>
<evidence type="ECO:0000256" key="2">
    <source>
        <dbReference type="SAM" id="Phobius"/>
    </source>
</evidence>
<gene>
    <name evidence="4" type="ORF">A9X01_07735</name>
</gene>
<feature type="compositionally biased region" description="Low complexity" evidence="1">
    <location>
        <begin position="89"/>
        <end position="109"/>
    </location>
</feature>
<dbReference type="STRING" id="1790.A5645_06040"/>